<evidence type="ECO:0000256" key="2">
    <source>
        <dbReference type="ARBA" id="ARBA00023002"/>
    </source>
</evidence>
<keyword evidence="8" id="KW-1185">Reference proteome</keyword>
<dbReference type="InterPro" id="IPR029753">
    <property type="entry name" value="D-isomer_DH_CS"/>
</dbReference>
<proteinExistence type="inferred from homology"/>
<dbReference type="Pfam" id="PF00389">
    <property type="entry name" value="2-Hacid_dh"/>
    <property type="match status" value="1"/>
</dbReference>
<dbReference type="Pfam" id="PF02826">
    <property type="entry name" value="2-Hacid_dh_C"/>
    <property type="match status" value="1"/>
</dbReference>
<dbReference type="CDD" id="cd12183">
    <property type="entry name" value="LDH_like_2"/>
    <property type="match status" value="1"/>
</dbReference>
<evidence type="ECO:0000313" key="7">
    <source>
        <dbReference type="EMBL" id="KJF60053.1"/>
    </source>
</evidence>
<keyword evidence="2 4" id="KW-0560">Oxidoreductase</keyword>
<dbReference type="InterPro" id="IPR006140">
    <property type="entry name" value="D-isomer_DH_NAD-bd"/>
</dbReference>
<evidence type="ECO:0000256" key="4">
    <source>
        <dbReference type="RuleBase" id="RU003719"/>
    </source>
</evidence>
<accession>A0A0D8JUU7</accession>
<dbReference type="PANTHER" id="PTHR43026:SF1">
    <property type="entry name" value="2-HYDROXYACID DEHYDROGENASE HOMOLOG 1-RELATED"/>
    <property type="match status" value="1"/>
</dbReference>
<dbReference type="SUPFAM" id="SSF51735">
    <property type="entry name" value="NAD(P)-binding Rossmann-fold domains"/>
    <property type="match status" value="1"/>
</dbReference>
<sequence length="335" mass="36838">MRIAFFSILPHEKDALEAFNKEYHQELVFFKDSLSEANVALAAGFPAISAFVNDQLDSTIMRALAESGTKLVALRCSGYDRVDIKAATANGITVTRVPAYSPEAIVEYTVGMLIALDRRTPHAWQRVRAGNFDLTGFVGHGIHGKTVGIVGTGRIGAGVARVFKNGFQCEVLANDLYPNATLEQHGVRYVEFKELLKSSDIVCLHCPLTTATRHIIKAETLAIMKQNAILVNTSRGALVNSSDLLHALEKGRIRGCALDVVEGEEKYFFQSSNQAKHIDDVLRRLISLPNVMITGHQAFLTRGAVDSIAKTTLKSIRNFESGTLKENVVYDKYNQ</sequence>
<dbReference type="STRING" id="246410.A0A0D8JUU7"/>
<dbReference type="OMA" id="GIFYADC"/>
<dbReference type="Proteomes" id="UP000001261">
    <property type="component" value="Unassembled WGS sequence"/>
</dbReference>
<evidence type="ECO:0000259" key="5">
    <source>
        <dbReference type="Pfam" id="PF00389"/>
    </source>
</evidence>
<dbReference type="Gene3D" id="3.40.50.720">
    <property type="entry name" value="NAD(P)-binding Rossmann-like Domain"/>
    <property type="match status" value="2"/>
</dbReference>
<evidence type="ECO:0000256" key="1">
    <source>
        <dbReference type="ARBA" id="ARBA00005854"/>
    </source>
</evidence>
<dbReference type="InParanoid" id="A0A0D8JUU7"/>
<keyword evidence="3" id="KW-0520">NAD</keyword>
<dbReference type="EMBL" id="GG704911">
    <property type="protein sequence ID" value="KJF60053.1"/>
    <property type="molecule type" value="Genomic_DNA"/>
</dbReference>
<name>A0A0D8JUU7_COCIM</name>
<dbReference type="InterPro" id="IPR006139">
    <property type="entry name" value="D-isomer_2_OHA_DH_cat_dom"/>
</dbReference>
<dbReference type="KEGG" id="cim:CIMG_10886"/>
<dbReference type="InterPro" id="IPR036291">
    <property type="entry name" value="NAD(P)-bd_dom_sf"/>
</dbReference>
<feature type="domain" description="D-isomer specific 2-hydroxyacid dehydrogenase catalytic" evidence="5">
    <location>
        <begin position="12"/>
        <end position="329"/>
    </location>
</feature>
<dbReference type="PANTHER" id="PTHR43026">
    <property type="entry name" value="2-HYDROXYACID DEHYDROGENASE HOMOLOG 1-RELATED"/>
    <property type="match status" value="1"/>
</dbReference>
<dbReference type="OrthoDB" id="298012at2759"/>
<dbReference type="GeneID" id="24163473"/>
<dbReference type="GO" id="GO:0016616">
    <property type="term" value="F:oxidoreductase activity, acting on the CH-OH group of donors, NAD or NADP as acceptor"/>
    <property type="evidence" value="ECO:0007669"/>
    <property type="project" value="InterPro"/>
</dbReference>
<evidence type="ECO:0000313" key="8">
    <source>
        <dbReference type="Proteomes" id="UP000001261"/>
    </source>
</evidence>
<protein>
    <submittedName>
        <fullName evidence="7">D-lactate dehydrogenase</fullName>
    </submittedName>
</protein>
<feature type="domain" description="D-isomer specific 2-hydroxyacid dehydrogenase NAD-binding" evidence="6">
    <location>
        <begin position="110"/>
        <end position="298"/>
    </location>
</feature>
<gene>
    <name evidence="7" type="ORF">CIMG_10886</name>
</gene>
<dbReference type="InterPro" id="IPR058205">
    <property type="entry name" value="D-LDH-like"/>
</dbReference>
<dbReference type="SUPFAM" id="SSF52283">
    <property type="entry name" value="Formate/glycerate dehydrogenase catalytic domain-like"/>
    <property type="match status" value="1"/>
</dbReference>
<dbReference type="PROSITE" id="PS00671">
    <property type="entry name" value="D_2_HYDROXYACID_DH_3"/>
    <property type="match status" value="1"/>
</dbReference>
<reference evidence="8" key="1">
    <citation type="journal article" date="2009" name="Genome Res.">
        <title>Comparative genomic analyses of the human fungal pathogens Coccidioides and their relatives.</title>
        <authorList>
            <person name="Sharpton T.J."/>
            <person name="Stajich J.E."/>
            <person name="Rounsley S.D."/>
            <person name="Gardner M.J."/>
            <person name="Wortman J.R."/>
            <person name="Jordar V.S."/>
            <person name="Maiti R."/>
            <person name="Kodira C.D."/>
            <person name="Neafsey D.E."/>
            <person name="Zeng Q."/>
            <person name="Hung C.-Y."/>
            <person name="McMahan C."/>
            <person name="Muszewska A."/>
            <person name="Grynberg M."/>
            <person name="Mandel M.A."/>
            <person name="Kellner E.M."/>
            <person name="Barker B.M."/>
            <person name="Galgiani J.N."/>
            <person name="Orbach M.J."/>
            <person name="Kirkland T.N."/>
            <person name="Cole G.T."/>
            <person name="Henn M.R."/>
            <person name="Birren B.W."/>
            <person name="Taylor J.W."/>
        </authorList>
    </citation>
    <scope>NUCLEOTIDE SEQUENCE [LARGE SCALE GENOMIC DNA]</scope>
    <source>
        <strain evidence="8">RS</strain>
    </source>
</reference>
<dbReference type="AlphaFoldDB" id="A0A0D8JUU7"/>
<evidence type="ECO:0000256" key="3">
    <source>
        <dbReference type="ARBA" id="ARBA00023027"/>
    </source>
</evidence>
<dbReference type="RefSeq" id="XP_012214358.1">
    <property type="nucleotide sequence ID" value="XM_012358935.1"/>
</dbReference>
<comment type="similarity">
    <text evidence="1 4">Belongs to the D-isomer specific 2-hydroxyacid dehydrogenase family.</text>
</comment>
<dbReference type="VEuPathDB" id="FungiDB:CIMG_10886"/>
<reference evidence="8" key="2">
    <citation type="journal article" date="2010" name="Genome Res.">
        <title>Population genomic sequencing of Coccidioides fungi reveals recent hybridization and transposon control.</title>
        <authorList>
            <person name="Neafsey D.E."/>
            <person name="Barker B.M."/>
            <person name="Sharpton T.J."/>
            <person name="Stajich J.E."/>
            <person name="Park D.J."/>
            <person name="Whiston E."/>
            <person name="Hung C.-Y."/>
            <person name="McMahan C."/>
            <person name="White J."/>
            <person name="Sykes S."/>
            <person name="Heiman D."/>
            <person name="Young S."/>
            <person name="Zeng Q."/>
            <person name="Abouelleil A."/>
            <person name="Aftuck L."/>
            <person name="Bessette D."/>
            <person name="Brown A."/>
            <person name="FitzGerald M."/>
            <person name="Lui A."/>
            <person name="Macdonald J.P."/>
            <person name="Priest M."/>
            <person name="Orbach M.J."/>
            <person name="Galgiani J.N."/>
            <person name="Kirkland T.N."/>
            <person name="Cole G.T."/>
            <person name="Birren B.W."/>
            <person name="Henn M.R."/>
            <person name="Taylor J.W."/>
            <person name="Rounsley S.D."/>
        </authorList>
    </citation>
    <scope>GENOME REANNOTATION</scope>
    <source>
        <strain evidence="8">RS</strain>
    </source>
</reference>
<dbReference type="GO" id="GO:0051287">
    <property type="term" value="F:NAD binding"/>
    <property type="evidence" value="ECO:0007669"/>
    <property type="project" value="InterPro"/>
</dbReference>
<evidence type="ECO:0000259" key="6">
    <source>
        <dbReference type="Pfam" id="PF02826"/>
    </source>
</evidence>
<organism evidence="7 8">
    <name type="scientific">Coccidioides immitis (strain RS)</name>
    <name type="common">Valley fever fungus</name>
    <dbReference type="NCBI Taxonomy" id="246410"/>
    <lineage>
        <taxon>Eukaryota</taxon>
        <taxon>Fungi</taxon>
        <taxon>Dikarya</taxon>
        <taxon>Ascomycota</taxon>
        <taxon>Pezizomycotina</taxon>
        <taxon>Eurotiomycetes</taxon>
        <taxon>Eurotiomycetidae</taxon>
        <taxon>Onygenales</taxon>
        <taxon>Onygenaceae</taxon>
        <taxon>Coccidioides</taxon>
    </lineage>
</organism>